<evidence type="ECO:0000259" key="1">
    <source>
        <dbReference type="PROSITE" id="PS50075"/>
    </source>
</evidence>
<dbReference type="Pfam" id="PF00550">
    <property type="entry name" value="PP-binding"/>
    <property type="match status" value="1"/>
</dbReference>
<dbReference type="SUPFAM" id="SSF47336">
    <property type="entry name" value="ACP-like"/>
    <property type="match status" value="1"/>
</dbReference>
<evidence type="ECO:0000313" key="3">
    <source>
        <dbReference type="Proteomes" id="UP000251891"/>
    </source>
</evidence>
<protein>
    <submittedName>
        <fullName evidence="2">Acyl carrier protein</fullName>
    </submittedName>
</protein>
<dbReference type="EMBL" id="QLYX01000010">
    <property type="protein sequence ID" value="RAY13064.1"/>
    <property type="molecule type" value="Genomic_DNA"/>
</dbReference>
<dbReference type="Gene3D" id="1.10.1200.10">
    <property type="entry name" value="ACP-like"/>
    <property type="match status" value="1"/>
</dbReference>
<dbReference type="RefSeq" id="WP_111869759.1">
    <property type="nucleotide sequence ID" value="NZ_QLYX01000010.1"/>
</dbReference>
<evidence type="ECO:0000313" key="2">
    <source>
        <dbReference type="EMBL" id="RAY13064.1"/>
    </source>
</evidence>
<keyword evidence="3" id="KW-1185">Reference proteome</keyword>
<gene>
    <name evidence="2" type="ORF">DPM19_21410</name>
</gene>
<dbReference type="AlphaFoldDB" id="A0A365H1T1"/>
<reference evidence="2 3" key="1">
    <citation type="submission" date="2018-06" db="EMBL/GenBank/DDBJ databases">
        <title>Actinomadura craniellae sp. nov. isolated from marine sponge Craniella sp.</title>
        <authorList>
            <person name="Li L."/>
            <person name="Xu Q.H."/>
            <person name="Lin H.W."/>
            <person name="Lu Y.H."/>
        </authorList>
    </citation>
    <scope>NUCLEOTIDE SEQUENCE [LARGE SCALE GENOMIC DNA]</scope>
    <source>
        <strain evidence="2 3">LHW63021</strain>
    </source>
</reference>
<organism evidence="2 3">
    <name type="scientific">Actinomadura craniellae</name>
    <dbReference type="NCBI Taxonomy" id="2231787"/>
    <lineage>
        <taxon>Bacteria</taxon>
        <taxon>Bacillati</taxon>
        <taxon>Actinomycetota</taxon>
        <taxon>Actinomycetes</taxon>
        <taxon>Streptosporangiales</taxon>
        <taxon>Thermomonosporaceae</taxon>
        <taxon>Actinomadura</taxon>
    </lineage>
</organism>
<dbReference type="PROSITE" id="PS50075">
    <property type="entry name" value="CARRIER"/>
    <property type="match status" value="1"/>
</dbReference>
<dbReference type="InterPro" id="IPR009081">
    <property type="entry name" value="PP-bd_ACP"/>
</dbReference>
<sequence>MPAQFTISDLMEILVRKAGLPREAVTDDPDATLDDIGLDSLAFLQLQAEINSRYGFELDDERPHETFGEILALIREGLGLRESVV</sequence>
<name>A0A365H1T1_9ACTN</name>
<feature type="domain" description="Carrier" evidence="1">
    <location>
        <begin position="4"/>
        <end position="81"/>
    </location>
</feature>
<comment type="caution">
    <text evidence="2">The sequence shown here is derived from an EMBL/GenBank/DDBJ whole genome shotgun (WGS) entry which is preliminary data.</text>
</comment>
<dbReference type="Proteomes" id="UP000251891">
    <property type="component" value="Unassembled WGS sequence"/>
</dbReference>
<dbReference type="OrthoDB" id="3537906at2"/>
<accession>A0A365H1T1</accession>
<dbReference type="InterPro" id="IPR036736">
    <property type="entry name" value="ACP-like_sf"/>
</dbReference>
<proteinExistence type="predicted"/>